<proteinExistence type="predicted"/>
<gene>
    <name evidence="1" type="ORF">SNOG_07012</name>
</gene>
<dbReference type="KEGG" id="pno:SNOG_07012"/>
<dbReference type="GeneID" id="5974258"/>
<dbReference type="AlphaFoldDB" id="Q0UMK2"/>
<dbReference type="Proteomes" id="UP000001055">
    <property type="component" value="Unassembled WGS sequence"/>
</dbReference>
<dbReference type="RefSeq" id="XP_001797368.1">
    <property type="nucleotide sequence ID" value="XM_001797316.1"/>
</dbReference>
<dbReference type="EMBL" id="CH445334">
    <property type="protein sequence ID" value="EAT85663.1"/>
    <property type="molecule type" value="Genomic_DNA"/>
</dbReference>
<name>Q0UMK2_PHANO</name>
<evidence type="ECO:0000313" key="2">
    <source>
        <dbReference type="Proteomes" id="UP000001055"/>
    </source>
</evidence>
<reference evidence="2" key="1">
    <citation type="journal article" date="2007" name="Plant Cell">
        <title>Dothideomycete-plant interactions illuminated by genome sequencing and EST analysis of the wheat pathogen Stagonospora nodorum.</title>
        <authorList>
            <person name="Hane J.K."/>
            <person name="Lowe R.G."/>
            <person name="Solomon P.S."/>
            <person name="Tan K.C."/>
            <person name="Schoch C.L."/>
            <person name="Spatafora J.W."/>
            <person name="Crous P.W."/>
            <person name="Kodira C."/>
            <person name="Birren B.W."/>
            <person name="Galagan J.E."/>
            <person name="Torriani S.F."/>
            <person name="McDonald B.A."/>
            <person name="Oliver R.P."/>
        </authorList>
    </citation>
    <scope>NUCLEOTIDE SEQUENCE [LARGE SCALE GENOMIC DNA]</scope>
    <source>
        <strain evidence="2">SN15 / ATCC MYA-4574 / FGSC 10173</strain>
    </source>
</reference>
<evidence type="ECO:0000313" key="1">
    <source>
        <dbReference type="EMBL" id="EAT85663.1"/>
    </source>
</evidence>
<organism evidence="1 2">
    <name type="scientific">Phaeosphaeria nodorum (strain SN15 / ATCC MYA-4574 / FGSC 10173)</name>
    <name type="common">Glume blotch fungus</name>
    <name type="synonym">Parastagonospora nodorum</name>
    <dbReference type="NCBI Taxonomy" id="321614"/>
    <lineage>
        <taxon>Eukaryota</taxon>
        <taxon>Fungi</taxon>
        <taxon>Dikarya</taxon>
        <taxon>Ascomycota</taxon>
        <taxon>Pezizomycotina</taxon>
        <taxon>Dothideomycetes</taxon>
        <taxon>Pleosporomycetidae</taxon>
        <taxon>Pleosporales</taxon>
        <taxon>Pleosporineae</taxon>
        <taxon>Phaeosphaeriaceae</taxon>
        <taxon>Parastagonospora</taxon>
    </lineage>
</organism>
<sequence length="35" mass="3863">MSTSRGKARSVLGPSTKVAVLQEEDIHECQVLQKH</sequence>
<protein>
    <submittedName>
        <fullName evidence="1">Uncharacterized protein</fullName>
    </submittedName>
</protein>
<dbReference type="InParanoid" id="Q0UMK2"/>
<accession>Q0UMK2</accession>